<dbReference type="Gene3D" id="2.20.70.10">
    <property type="match status" value="1"/>
</dbReference>
<dbReference type="GO" id="GO:0046975">
    <property type="term" value="F:histone H3K36 methyltransferase activity"/>
    <property type="evidence" value="ECO:0007669"/>
    <property type="project" value="InterPro"/>
</dbReference>
<evidence type="ECO:0000256" key="3">
    <source>
        <dbReference type="SAM" id="MobiDB-lite"/>
    </source>
</evidence>
<dbReference type="AlphaFoldDB" id="A0A0B6ZQI1"/>
<sequence length="315" mass="36034">HIDPQTGQQVHHLDQMTGQLVQHLDPLTGQLVQHLDPLTGQPVHQIDPITGQPVTSQIDPHTGQPIQHQMDPLMSHQNVQIVHTQFDPHLGQPIQHQHTVHGQTTASNFQQQPPLQHLPVSSQSTSLLDIEYEDEVPPPPSPPTVPVNKLPPNWKTAKDSEGRIYYYHAFTRQTQWEIPNWDDDDDSDDMDLDPIPMDEIMKSKKKTTTAAADTSSEVARKIKDQFRSKMSNFIVTYLNPYRKQDCKIGRIVSTDDFKHLARKLTHHVMSKELKHCRHVEDLEVNENVKAKAKDYVRKYMSKFGSTYKKTSSPLI</sequence>
<dbReference type="PANTHER" id="PTHR46711">
    <property type="entry name" value="HISTONE-LYSINE N-METHYLTRANSFERASE SETD2"/>
    <property type="match status" value="1"/>
</dbReference>
<evidence type="ECO:0000259" key="4">
    <source>
        <dbReference type="PROSITE" id="PS50020"/>
    </source>
</evidence>
<evidence type="ECO:0000313" key="5">
    <source>
        <dbReference type="EMBL" id="CEK70833.1"/>
    </source>
</evidence>
<gene>
    <name evidence="5" type="primary">ORF75821</name>
</gene>
<evidence type="ECO:0000256" key="2">
    <source>
        <dbReference type="ARBA" id="ARBA00023242"/>
    </source>
</evidence>
<dbReference type="InterPro" id="IPR042294">
    <property type="entry name" value="SETD2_animal"/>
</dbReference>
<dbReference type="GO" id="GO:0006355">
    <property type="term" value="P:regulation of DNA-templated transcription"/>
    <property type="evidence" value="ECO:0007669"/>
    <property type="project" value="InterPro"/>
</dbReference>
<dbReference type="InterPro" id="IPR038190">
    <property type="entry name" value="SRI_sf"/>
</dbReference>
<protein>
    <recommendedName>
        <fullName evidence="4">WW domain-containing protein</fullName>
    </recommendedName>
</protein>
<organism evidence="5">
    <name type="scientific">Arion vulgaris</name>
    <dbReference type="NCBI Taxonomy" id="1028688"/>
    <lineage>
        <taxon>Eukaryota</taxon>
        <taxon>Metazoa</taxon>
        <taxon>Spiralia</taxon>
        <taxon>Lophotrochozoa</taxon>
        <taxon>Mollusca</taxon>
        <taxon>Gastropoda</taxon>
        <taxon>Heterobranchia</taxon>
        <taxon>Euthyneura</taxon>
        <taxon>Panpulmonata</taxon>
        <taxon>Eupulmonata</taxon>
        <taxon>Stylommatophora</taxon>
        <taxon>Helicina</taxon>
        <taxon>Arionoidea</taxon>
        <taxon>Arionidae</taxon>
        <taxon>Arion</taxon>
    </lineage>
</organism>
<dbReference type="InterPro" id="IPR001202">
    <property type="entry name" value="WW_dom"/>
</dbReference>
<name>A0A0B6ZQI1_9EUPU</name>
<feature type="domain" description="WW" evidence="4">
    <location>
        <begin position="148"/>
        <end position="181"/>
    </location>
</feature>
<dbReference type="Gene3D" id="1.10.1740.100">
    <property type="entry name" value="Set2, Rpb1 interacting domain"/>
    <property type="match status" value="1"/>
</dbReference>
<accession>A0A0B6ZQI1</accession>
<keyword evidence="2" id="KW-0539">Nucleus</keyword>
<dbReference type="SUPFAM" id="SSF51045">
    <property type="entry name" value="WW domain"/>
    <property type="match status" value="1"/>
</dbReference>
<dbReference type="GO" id="GO:0005634">
    <property type="term" value="C:nucleus"/>
    <property type="evidence" value="ECO:0007669"/>
    <property type="project" value="TreeGrafter"/>
</dbReference>
<comment type="subcellular location">
    <subcellularLocation>
        <location evidence="1">Nucleus</location>
    </subcellularLocation>
</comment>
<dbReference type="InterPro" id="IPR013257">
    <property type="entry name" value="SRI"/>
</dbReference>
<dbReference type="EMBL" id="HACG01023968">
    <property type="protein sequence ID" value="CEK70833.1"/>
    <property type="molecule type" value="Transcribed_RNA"/>
</dbReference>
<dbReference type="InterPro" id="IPR036020">
    <property type="entry name" value="WW_dom_sf"/>
</dbReference>
<proteinExistence type="predicted"/>
<dbReference type="SMART" id="SM00456">
    <property type="entry name" value="WW"/>
    <property type="match status" value="1"/>
</dbReference>
<dbReference type="GO" id="GO:0005694">
    <property type="term" value="C:chromosome"/>
    <property type="evidence" value="ECO:0007669"/>
    <property type="project" value="InterPro"/>
</dbReference>
<dbReference type="PROSITE" id="PS01159">
    <property type="entry name" value="WW_DOMAIN_1"/>
    <property type="match status" value="1"/>
</dbReference>
<dbReference type="PROSITE" id="PS50020">
    <property type="entry name" value="WW_DOMAIN_2"/>
    <property type="match status" value="1"/>
</dbReference>
<feature type="region of interest" description="Disordered" evidence="3">
    <location>
        <begin position="133"/>
        <end position="153"/>
    </location>
</feature>
<feature type="non-terminal residue" evidence="5">
    <location>
        <position position="1"/>
    </location>
</feature>
<dbReference type="Pfam" id="PF08236">
    <property type="entry name" value="SRI"/>
    <property type="match status" value="1"/>
</dbReference>
<dbReference type="PANTHER" id="PTHR46711:SF1">
    <property type="entry name" value="HISTONE-LYSINE N-METHYLTRANSFERASE SETD2"/>
    <property type="match status" value="1"/>
</dbReference>
<reference evidence="5" key="1">
    <citation type="submission" date="2014-12" db="EMBL/GenBank/DDBJ databases">
        <title>Insight into the proteome of Arion vulgaris.</title>
        <authorList>
            <person name="Aradska J."/>
            <person name="Bulat T."/>
            <person name="Smidak R."/>
            <person name="Sarate P."/>
            <person name="Gangsoo J."/>
            <person name="Sialana F."/>
            <person name="Bilban M."/>
            <person name="Lubec G."/>
        </authorList>
    </citation>
    <scope>NUCLEOTIDE SEQUENCE</scope>
    <source>
        <tissue evidence="5">Skin</tissue>
    </source>
</reference>
<dbReference type="Pfam" id="PF00397">
    <property type="entry name" value="WW"/>
    <property type="match status" value="1"/>
</dbReference>
<evidence type="ECO:0000256" key="1">
    <source>
        <dbReference type="ARBA" id="ARBA00004123"/>
    </source>
</evidence>
<dbReference type="CDD" id="cd00201">
    <property type="entry name" value="WW"/>
    <property type="match status" value="1"/>
</dbReference>